<dbReference type="PANTHER" id="PTHR33095">
    <property type="entry name" value="OS07G0619500 PROTEIN"/>
    <property type="match status" value="1"/>
</dbReference>
<dbReference type="Pfam" id="PF07816">
    <property type="entry name" value="DUF1645"/>
    <property type="match status" value="1"/>
</dbReference>
<keyword evidence="3" id="KW-1185">Reference proteome</keyword>
<feature type="region of interest" description="Disordered" evidence="1">
    <location>
        <begin position="118"/>
        <end position="165"/>
    </location>
</feature>
<dbReference type="InterPro" id="IPR012442">
    <property type="entry name" value="DUF1645_plant"/>
</dbReference>
<evidence type="ECO:0000313" key="2">
    <source>
        <dbReference type="EMBL" id="PKA49125.1"/>
    </source>
</evidence>
<feature type="region of interest" description="Disordered" evidence="1">
    <location>
        <begin position="67"/>
        <end position="86"/>
    </location>
</feature>
<evidence type="ECO:0000256" key="1">
    <source>
        <dbReference type="SAM" id="MobiDB-lite"/>
    </source>
</evidence>
<gene>
    <name evidence="2" type="ORF">AXF42_Ash010810</name>
</gene>
<dbReference type="STRING" id="1088818.A0A2I0A0Q6"/>
<name>A0A2I0A0Q6_9ASPA</name>
<dbReference type="AlphaFoldDB" id="A0A2I0A0Q6"/>
<feature type="region of interest" description="Disordered" evidence="1">
    <location>
        <begin position="236"/>
        <end position="279"/>
    </location>
</feature>
<sequence length="333" mass="35395">MEVALPTARPPEFIFDSAAASPYATAPSSPRPFGEPFNYHYHYSSAPTSPTRAAALYAHFSSAWEAQEPASPRNGSGGSTGGGELFEFAFDSGKQQGVGEQPLPVISTADELFEKGQIRPLQPPPQPAAAVNNTSGERGRERSSFAASSGNRARESRSLSPLRNQHGYFTKNAAGDAVSGDGGRLPAPSFVKGGGSKKWRLKDLLLFRSASEGRATGRGSRDPLRKYSLLPSFSPFSSLGSSSSKKKGGEDSRNGSFRSTDSGCSFARRSGTPAASAHEVHYTMNRAAAEGQRKKTPLPYHRHGLFSCLQFNPAIRSITRGLSGNTSFSGGRS</sequence>
<feature type="compositionally biased region" description="Polar residues" evidence="1">
    <location>
        <begin position="254"/>
        <end position="263"/>
    </location>
</feature>
<feature type="compositionally biased region" description="Gly residues" evidence="1">
    <location>
        <begin position="75"/>
        <end position="84"/>
    </location>
</feature>
<dbReference type="EMBL" id="KZ452040">
    <property type="protein sequence ID" value="PKA49125.1"/>
    <property type="molecule type" value="Genomic_DNA"/>
</dbReference>
<dbReference type="OrthoDB" id="667051at2759"/>
<accession>A0A2I0A0Q6</accession>
<organism evidence="2 3">
    <name type="scientific">Apostasia shenzhenica</name>
    <dbReference type="NCBI Taxonomy" id="1088818"/>
    <lineage>
        <taxon>Eukaryota</taxon>
        <taxon>Viridiplantae</taxon>
        <taxon>Streptophyta</taxon>
        <taxon>Embryophyta</taxon>
        <taxon>Tracheophyta</taxon>
        <taxon>Spermatophyta</taxon>
        <taxon>Magnoliopsida</taxon>
        <taxon>Liliopsida</taxon>
        <taxon>Asparagales</taxon>
        <taxon>Orchidaceae</taxon>
        <taxon>Apostasioideae</taxon>
        <taxon>Apostasia</taxon>
    </lineage>
</organism>
<protein>
    <submittedName>
        <fullName evidence="2">Uncharacterized protein</fullName>
    </submittedName>
</protein>
<reference evidence="2 3" key="1">
    <citation type="journal article" date="2017" name="Nature">
        <title>The Apostasia genome and the evolution of orchids.</title>
        <authorList>
            <person name="Zhang G.Q."/>
            <person name="Liu K.W."/>
            <person name="Li Z."/>
            <person name="Lohaus R."/>
            <person name="Hsiao Y.Y."/>
            <person name="Niu S.C."/>
            <person name="Wang J.Y."/>
            <person name="Lin Y.C."/>
            <person name="Xu Q."/>
            <person name="Chen L.J."/>
            <person name="Yoshida K."/>
            <person name="Fujiwara S."/>
            <person name="Wang Z.W."/>
            <person name="Zhang Y.Q."/>
            <person name="Mitsuda N."/>
            <person name="Wang M."/>
            <person name="Liu G.H."/>
            <person name="Pecoraro L."/>
            <person name="Huang H.X."/>
            <person name="Xiao X.J."/>
            <person name="Lin M."/>
            <person name="Wu X.Y."/>
            <person name="Wu W.L."/>
            <person name="Chen Y.Y."/>
            <person name="Chang S.B."/>
            <person name="Sakamoto S."/>
            <person name="Ohme-Takagi M."/>
            <person name="Yagi M."/>
            <person name="Zeng S.J."/>
            <person name="Shen C.Y."/>
            <person name="Yeh C.M."/>
            <person name="Luo Y.B."/>
            <person name="Tsai W.C."/>
            <person name="Van de Peer Y."/>
            <person name="Liu Z.J."/>
        </authorList>
    </citation>
    <scope>NUCLEOTIDE SEQUENCE [LARGE SCALE GENOMIC DNA]</scope>
    <source>
        <strain evidence="3">cv. Shenzhen</strain>
        <tissue evidence="2">Stem</tissue>
    </source>
</reference>
<proteinExistence type="predicted"/>
<evidence type="ECO:0000313" key="3">
    <source>
        <dbReference type="Proteomes" id="UP000236161"/>
    </source>
</evidence>
<dbReference type="Proteomes" id="UP000236161">
    <property type="component" value="Unassembled WGS sequence"/>
</dbReference>
<dbReference type="PANTHER" id="PTHR33095:SF81">
    <property type="entry name" value="OS07G0619500 PROTEIN"/>
    <property type="match status" value="1"/>
</dbReference>